<comment type="caution">
    <text evidence="1">The sequence shown here is derived from an EMBL/GenBank/DDBJ whole genome shotgun (WGS) entry which is preliminary data.</text>
</comment>
<dbReference type="EMBL" id="BSVA01000001">
    <property type="protein sequence ID" value="GMA91504.1"/>
    <property type="molecule type" value="Genomic_DNA"/>
</dbReference>
<evidence type="ECO:0000313" key="1">
    <source>
        <dbReference type="EMBL" id="GMA91504.1"/>
    </source>
</evidence>
<reference evidence="2" key="1">
    <citation type="journal article" date="2019" name="Int. J. Syst. Evol. Microbiol.">
        <title>The Global Catalogue of Microorganisms (GCM) 10K type strain sequencing project: providing services to taxonomists for standard genome sequencing and annotation.</title>
        <authorList>
            <consortium name="The Broad Institute Genomics Platform"/>
            <consortium name="The Broad Institute Genome Sequencing Center for Infectious Disease"/>
            <person name="Wu L."/>
            <person name="Ma J."/>
        </authorList>
    </citation>
    <scope>NUCLEOTIDE SEQUENCE [LARGE SCALE GENOMIC DNA]</scope>
    <source>
        <strain evidence="2">NBRC 108755</strain>
    </source>
</reference>
<dbReference type="CDD" id="cd02947">
    <property type="entry name" value="TRX_family"/>
    <property type="match status" value="1"/>
</dbReference>
<organism evidence="1 2">
    <name type="scientific">Homoserinibacter gongjuensis</name>
    <dbReference type="NCBI Taxonomy" id="1162968"/>
    <lineage>
        <taxon>Bacteria</taxon>
        <taxon>Bacillati</taxon>
        <taxon>Actinomycetota</taxon>
        <taxon>Actinomycetes</taxon>
        <taxon>Micrococcales</taxon>
        <taxon>Microbacteriaceae</taxon>
        <taxon>Homoserinibacter</taxon>
    </lineage>
</organism>
<proteinExistence type="predicted"/>
<sequence length="96" mass="10070">MPEPADPTVRFELFSSAFCGACHSTRSVLAQAAALVPGAVVEEHDVAFEPDYSEAHDIEATPTVIVRASDGRQVFRAQGVPTIHQALTAAALALPA</sequence>
<gene>
    <name evidence="1" type="ORF">GCM10025869_20330</name>
</gene>
<dbReference type="SUPFAM" id="SSF52833">
    <property type="entry name" value="Thioredoxin-like"/>
    <property type="match status" value="1"/>
</dbReference>
<evidence type="ECO:0000313" key="2">
    <source>
        <dbReference type="Proteomes" id="UP001157069"/>
    </source>
</evidence>
<dbReference type="Proteomes" id="UP001157069">
    <property type="component" value="Unassembled WGS sequence"/>
</dbReference>
<name>A0ABQ6JWN5_9MICO</name>
<dbReference type="InterPro" id="IPR036249">
    <property type="entry name" value="Thioredoxin-like_sf"/>
</dbReference>
<dbReference type="RefSeq" id="WP_284299884.1">
    <property type="nucleotide sequence ID" value="NZ_BSVA01000001.1"/>
</dbReference>
<evidence type="ECO:0008006" key="3">
    <source>
        <dbReference type="Google" id="ProtNLM"/>
    </source>
</evidence>
<accession>A0ABQ6JWN5</accession>
<protein>
    <recommendedName>
        <fullName evidence="3">Thioredoxin</fullName>
    </recommendedName>
</protein>
<dbReference type="Gene3D" id="3.40.30.10">
    <property type="entry name" value="Glutaredoxin"/>
    <property type="match status" value="1"/>
</dbReference>
<keyword evidence="2" id="KW-1185">Reference proteome</keyword>